<sequence length="70" mass="8031">MLKFAGAVKCRAKMQFLDDTRSEGSRELDQPTCKVRDAICTISFTEASYPPNIIAYQRYNTKHFAPRSQQ</sequence>
<reference evidence="1" key="2">
    <citation type="journal article" date="2015" name="Data Brief">
        <title>Shoot transcriptome of the giant reed, Arundo donax.</title>
        <authorList>
            <person name="Barrero R.A."/>
            <person name="Guerrero F.D."/>
            <person name="Moolhuijzen P."/>
            <person name="Goolsby J.A."/>
            <person name="Tidwell J."/>
            <person name="Bellgard S.E."/>
            <person name="Bellgard M.I."/>
        </authorList>
    </citation>
    <scope>NUCLEOTIDE SEQUENCE</scope>
    <source>
        <tissue evidence="1">Shoot tissue taken approximately 20 cm above the soil surface</tissue>
    </source>
</reference>
<organism evidence="1">
    <name type="scientific">Arundo donax</name>
    <name type="common">Giant reed</name>
    <name type="synonym">Donax arundinaceus</name>
    <dbReference type="NCBI Taxonomy" id="35708"/>
    <lineage>
        <taxon>Eukaryota</taxon>
        <taxon>Viridiplantae</taxon>
        <taxon>Streptophyta</taxon>
        <taxon>Embryophyta</taxon>
        <taxon>Tracheophyta</taxon>
        <taxon>Spermatophyta</taxon>
        <taxon>Magnoliopsida</taxon>
        <taxon>Liliopsida</taxon>
        <taxon>Poales</taxon>
        <taxon>Poaceae</taxon>
        <taxon>PACMAD clade</taxon>
        <taxon>Arundinoideae</taxon>
        <taxon>Arundineae</taxon>
        <taxon>Arundo</taxon>
    </lineage>
</organism>
<evidence type="ECO:0000313" key="1">
    <source>
        <dbReference type="EMBL" id="JAE19619.1"/>
    </source>
</evidence>
<dbReference type="EMBL" id="GBRH01178277">
    <property type="protein sequence ID" value="JAE19619.1"/>
    <property type="molecule type" value="Transcribed_RNA"/>
</dbReference>
<reference evidence="1" key="1">
    <citation type="submission" date="2014-09" db="EMBL/GenBank/DDBJ databases">
        <authorList>
            <person name="Magalhaes I.L.F."/>
            <person name="Oliveira U."/>
            <person name="Santos F.R."/>
            <person name="Vidigal T.H.D.A."/>
            <person name="Brescovit A.D."/>
            <person name="Santos A.J."/>
        </authorList>
    </citation>
    <scope>NUCLEOTIDE SEQUENCE</scope>
    <source>
        <tissue evidence="1">Shoot tissue taken approximately 20 cm above the soil surface</tissue>
    </source>
</reference>
<accession>A0A0A9G866</accession>
<proteinExistence type="predicted"/>
<dbReference type="AlphaFoldDB" id="A0A0A9G866"/>
<name>A0A0A9G866_ARUDO</name>
<protein>
    <submittedName>
        <fullName evidence="1">Uncharacterized protein</fullName>
    </submittedName>
</protein>